<evidence type="ECO:0008006" key="4">
    <source>
        <dbReference type="Google" id="ProtNLM"/>
    </source>
</evidence>
<dbReference type="OrthoDB" id="6078026at2"/>
<organism evidence="2 3">
    <name type="scientific">Paraflavitalea soli</name>
    <dbReference type="NCBI Taxonomy" id="2315862"/>
    <lineage>
        <taxon>Bacteria</taxon>
        <taxon>Pseudomonadati</taxon>
        <taxon>Bacteroidota</taxon>
        <taxon>Chitinophagia</taxon>
        <taxon>Chitinophagales</taxon>
        <taxon>Chitinophagaceae</taxon>
        <taxon>Paraflavitalea</taxon>
    </lineage>
</organism>
<protein>
    <recommendedName>
        <fullName evidence="4">DUF4136 domain-containing protein</fullName>
    </recommendedName>
</protein>
<name>A0A3B7MJT3_9BACT</name>
<feature type="signal peptide" evidence="1">
    <location>
        <begin position="1"/>
        <end position="21"/>
    </location>
</feature>
<proteinExistence type="predicted"/>
<dbReference type="Proteomes" id="UP000263900">
    <property type="component" value="Chromosome"/>
</dbReference>
<evidence type="ECO:0000313" key="2">
    <source>
        <dbReference type="EMBL" id="AXY73380.1"/>
    </source>
</evidence>
<feature type="chain" id="PRO_5017576300" description="DUF4136 domain-containing protein" evidence="1">
    <location>
        <begin position="22"/>
        <end position="218"/>
    </location>
</feature>
<dbReference type="PROSITE" id="PS51257">
    <property type="entry name" value="PROKAR_LIPOPROTEIN"/>
    <property type="match status" value="1"/>
</dbReference>
<dbReference type="KEGG" id="pseg:D3H65_05035"/>
<reference evidence="2 3" key="1">
    <citation type="submission" date="2018-09" db="EMBL/GenBank/DDBJ databases">
        <title>Genome sequencing of strain 6GH32-13.</title>
        <authorList>
            <person name="Weon H.-Y."/>
            <person name="Heo J."/>
            <person name="Kwon S.-W."/>
        </authorList>
    </citation>
    <scope>NUCLEOTIDE SEQUENCE [LARGE SCALE GENOMIC DNA]</scope>
    <source>
        <strain evidence="2 3">5GH32-13</strain>
    </source>
</reference>
<keyword evidence="3" id="KW-1185">Reference proteome</keyword>
<dbReference type="AlphaFoldDB" id="A0A3B7MJT3"/>
<gene>
    <name evidence="2" type="ORF">D3H65_05035</name>
</gene>
<sequence>MQLKRNFRLGMLLMLVSFLFACGSNTRITGSWIDPEVKGHARENASVFLASLSRNMEVRTKLENALAAEAAARNIKAVKSTEFFSPSFYEKLPPREEMLDKIKQAGVDAILTVSLINKESETRYVPGNNRYYAPYPYYRWYGGFYSYYNYWYPNMWDAGYYATDKTYFMETNLYDASTEKLIWSAQSETVNPGSIDNFVRDYPKKLVAQLVKDGLLKK</sequence>
<evidence type="ECO:0000313" key="3">
    <source>
        <dbReference type="Proteomes" id="UP000263900"/>
    </source>
</evidence>
<dbReference type="EMBL" id="CP032157">
    <property type="protein sequence ID" value="AXY73380.1"/>
    <property type="molecule type" value="Genomic_DNA"/>
</dbReference>
<accession>A0A3B7MJT3</accession>
<keyword evidence="1" id="KW-0732">Signal</keyword>
<evidence type="ECO:0000256" key="1">
    <source>
        <dbReference type="SAM" id="SignalP"/>
    </source>
</evidence>
<dbReference type="RefSeq" id="WP_119049218.1">
    <property type="nucleotide sequence ID" value="NZ_CP032157.1"/>
</dbReference>